<dbReference type="SUPFAM" id="SSF56219">
    <property type="entry name" value="DNase I-like"/>
    <property type="match status" value="1"/>
</dbReference>
<accession>A0ABS9T5Z7</accession>
<sequence length="276" mass="30839">MELHVMTFNLRFADYDPAVPHSWPERRPAVAALLRQESPDVVGTQEGLHRQLREIHEDMRQSGKEYDWLGTGREGGSRGEFMAVFYDAGRLEAVAHEDFWIAPDPRSAGAKWPGAGSPRMVTWVRFHHRRSGRGFHVLNTHLDNVSAEARLAGARLLVEQMRDAGGPLPAFDTSLPCVVMGDFNVPAQKDDGGVYETLLRDGELTDVFTAAPPERRGEEHRTWHDYKGASPGPRIDWILTSPGVRTTSARVNTRTHEGGYPSDHFPVQATLELRDG</sequence>
<evidence type="ECO:0000313" key="2">
    <source>
        <dbReference type="EMBL" id="MCH6163970.1"/>
    </source>
</evidence>
<evidence type="ECO:0000259" key="1">
    <source>
        <dbReference type="Pfam" id="PF03372"/>
    </source>
</evidence>
<name>A0ABS9T5Z7_9ACTN</name>
<organism evidence="2 3">
    <name type="scientific">Streptomyces marispadix</name>
    <dbReference type="NCBI Taxonomy" id="2922868"/>
    <lineage>
        <taxon>Bacteria</taxon>
        <taxon>Bacillati</taxon>
        <taxon>Actinomycetota</taxon>
        <taxon>Actinomycetes</taxon>
        <taxon>Kitasatosporales</taxon>
        <taxon>Streptomycetaceae</taxon>
        <taxon>Streptomyces</taxon>
    </lineage>
</organism>
<dbReference type="Pfam" id="PF03372">
    <property type="entry name" value="Exo_endo_phos"/>
    <property type="match status" value="1"/>
</dbReference>
<dbReference type="Proteomes" id="UP001166784">
    <property type="component" value="Unassembled WGS sequence"/>
</dbReference>
<comment type="caution">
    <text evidence="2">The sequence shown here is derived from an EMBL/GenBank/DDBJ whole genome shotgun (WGS) entry which is preliminary data.</text>
</comment>
<evidence type="ECO:0000313" key="3">
    <source>
        <dbReference type="Proteomes" id="UP001166784"/>
    </source>
</evidence>
<keyword evidence="2" id="KW-0378">Hydrolase</keyword>
<dbReference type="PANTHER" id="PTHR12121">
    <property type="entry name" value="CARBON CATABOLITE REPRESSOR PROTEIN 4"/>
    <property type="match status" value="1"/>
</dbReference>
<reference evidence="2" key="2">
    <citation type="journal article" date="2023" name="Int. J. Syst. Evol. Microbiol.">
        <title>Streptomyces marispadix sp. nov., isolated from marine beach sediment of the Northern Coast of Portugal.</title>
        <authorList>
            <person name="dos Santos J.D.N."/>
            <person name="Vitorino I.R."/>
            <person name="Kallscheuer N."/>
            <person name="Srivastava A."/>
            <person name="Krautwurst S."/>
            <person name="Marz M."/>
            <person name="Jogler C."/>
            <person name="Lobo Da Cunha A."/>
            <person name="Catita J."/>
            <person name="Goncalves H."/>
            <person name="Gonzalez I."/>
            <person name="Reyes F."/>
            <person name="Lage O.M."/>
        </authorList>
    </citation>
    <scope>NUCLEOTIDE SEQUENCE</scope>
    <source>
        <strain evidence="2">M600PL45_2</strain>
    </source>
</reference>
<dbReference type="InterPro" id="IPR005135">
    <property type="entry name" value="Endo/exonuclease/phosphatase"/>
</dbReference>
<dbReference type="GO" id="GO:0004519">
    <property type="term" value="F:endonuclease activity"/>
    <property type="evidence" value="ECO:0007669"/>
    <property type="project" value="UniProtKB-KW"/>
</dbReference>
<keyword evidence="3" id="KW-1185">Reference proteome</keyword>
<dbReference type="InterPro" id="IPR036691">
    <property type="entry name" value="Endo/exonu/phosph_ase_sf"/>
</dbReference>
<keyword evidence="2" id="KW-0255">Endonuclease</keyword>
<reference evidence="2" key="1">
    <citation type="submission" date="2022-03" db="EMBL/GenBank/DDBJ databases">
        <authorList>
            <person name="Santos J.D.N."/>
            <person name="Kallscheuer N."/>
            <person name="Jogler C."/>
            <person name="Lage O.M."/>
        </authorList>
    </citation>
    <scope>NUCLEOTIDE SEQUENCE</scope>
    <source>
        <strain evidence="2">M600PL45_2</strain>
    </source>
</reference>
<dbReference type="CDD" id="cd09083">
    <property type="entry name" value="EEP-1"/>
    <property type="match status" value="1"/>
</dbReference>
<dbReference type="InterPro" id="IPR050410">
    <property type="entry name" value="CCR4/nocturin_mRNA_transcr"/>
</dbReference>
<dbReference type="PANTHER" id="PTHR12121:SF36">
    <property type="entry name" value="ENDONUCLEASE_EXONUCLEASE_PHOSPHATASE DOMAIN-CONTAINING PROTEIN"/>
    <property type="match status" value="1"/>
</dbReference>
<feature type="domain" description="Endonuclease/exonuclease/phosphatase" evidence="1">
    <location>
        <begin position="6"/>
        <end position="264"/>
    </location>
</feature>
<gene>
    <name evidence="2" type="ORF">MMA15_27285</name>
</gene>
<dbReference type="Gene3D" id="3.60.10.10">
    <property type="entry name" value="Endonuclease/exonuclease/phosphatase"/>
    <property type="match status" value="1"/>
</dbReference>
<dbReference type="RefSeq" id="WP_241062823.1">
    <property type="nucleotide sequence ID" value="NZ_JAKWJU010000002.1"/>
</dbReference>
<proteinExistence type="predicted"/>
<dbReference type="EMBL" id="JAKWJU010000002">
    <property type="protein sequence ID" value="MCH6163970.1"/>
    <property type="molecule type" value="Genomic_DNA"/>
</dbReference>
<protein>
    <submittedName>
        <fullName evidence="2">Endonuclease/exonuclease/phosphatase family protein</fullName>
    </submittedName>
</protein>
<keyword evidence="2" id="KW-0540">Nuclease</keyword>